<name>A0A2W5E3X4_9BURK</name>
<sequence length="397" mass="42665">MATMSEDAAPAGTAAMLAVALHDLPALDAIFGPATLGRALEELQQGLSDIGSHLLARHDALQVLRWPGRWAMSFRPRADGLPRDAQETWQALAEAARTLTDALLLRIFGSGSAQRLRSAVQVLPLPVSLAQADAAGQADWLQDRLGRLPELAWQAPGASVTDAQLLTPLLNGRSLRTLLQPIVRLGTGELLGYEALTRGPAGSALERPDRLFGAARAAGRATELELLTARLALERTAGRLRSGRFLTLNLGPEALHLALGELPLAGRSDVKIELTEHMPLDQLDALRPAVERLRAQGHSLVLDDTGCGFADLETVRQLRPEIVKLCITVVRQAAPDSPVLQAIADTVQRLRELGSRVLAEGVETTGQRDVLSRWPIELAQGWLYAEASPVDEVLRAG</sequence>
<dbReference type="GO" id="GO:0071111">
    <property type="term" value="F:cyclic-guanylate-specific phosphodiesterase activity"/>
    <property type="evidence" value="ECO:0007669"/>
    <property type="project" value="InterPro"/>
</dbReference>
<dbReference type="AlphaFoldDB" id="A0A2W5E3X4"/>
<dbReference type="SMART" id="SM00052">
    <property type="entry name" value="EAL"/>
    <property type="match status" value="1"/>
</dbReference>
<dbReference type="PANTHER" id="PTHR33121">
    <property type="entry name" value="CYCLIC DI-GMP PHOSPHODIESTERASE PDEF"/>
    <property type="match status" value="1"/>
</dbReference>
<accession>A0A2W5E3X4</accession>
<dbReference type="PANTHER" id="PTHR33121:SF76">
    <property type="entry name" value="SIGNALING PROTEIN"/>
    <property type="match status" value="1"/>
</dbReference>
<dbReference type="Proteomes" id="UP000249633">
    <property type="component" value="Unassembled WGS sequence"/>
</dbReference>
<reference evidence="2 3" key="1">
    <citation type="submission" date="2017-08" db="EMBL/GenBank/DDBJ databases">
        <title>Infants hospitalized years apart are colonized by the same room-sourced microbial strains.</title>
        <authorList>
            <person name="Brooks B."/>
            <person name="Olm M.R."/>
            <person name="Firek B.A."/>
            <person name="Baker R."/>
            <person name="Thomas B.C."/>
            <person name="Morowitz M.J."/>
            <person name="Banfield J.F."/>
        </authorList>
    </citation>
    <scope>NUCLEOTIDE SEQUENCE [LARGE SCALE GENOMIC DNA]</scope>
    <source>
        <strain evidence="2">S2_012_000_R2_81</strain>
    </source>
</reference>
<dbReference type="CDD" id="cd01948">
    <property type="entry name" value="EAL"/>
    <property type="match status" value="1"/>
</dbReference>
<dbReference type="InterPro" id="IPR035919">
    <property type="entry name" value="EAL_sf"/>
</dbReference>
<dbReference type="EMBL" id="QFOD01000001">
    <property type="protein sequence ID" value="PZP36764.1"/>
    <property type="molecule type" value="Genomic_DNA"/>
</dbReference>
<dbReference type="InterPro" id="IPR050706">
    <property type="entry name" value="Cyclic-di-GMP_PDE-like"/>
</dbReference>
<protein>
    <recommendedName>
        <fullName evidence="1">EAL domain-containing protein</fullName>
    </recommendedName>
</protein>
<dbReference type="SUPFAM" id="SSF141868">
    <property type="entry name" value="EAL domain-like"/>
    <property type="match status" value="1"/>
</dbReference>
<proteinExistence type="predicted"/>
<dbReference type="PROSITE" id="PS50883">
    <property type="entry name" value="EAL"/>
    <property type="match status" value="1"/>
</dbReference>
<evidence type="ECO:0000313" key="2">
    <source>
        <dbReference type="EMBL" id="PZP36764.1"/>
    </source>
</evidence>
<comment type="caution">
    <text evidence="2">The sequence shown here is derived from an EMBL/GenBank/DDBJ whole genome shotgun (WGS) entry which is preliminary data.</text>
</comment>
<evidence type="ECO:0000259" key="1">
    <source>
        <dbReference type="PROSITE" id="PS50883"/>
    </source>
</evidence>
<dbReference type="InterPro" id="IPR001633">
    <property type="entry name" value="EAL_dom"/>
</dbReference>
<gene>
    <name evidence="2" type="ORF">DI603_02060</name>
</gene>
<evidence type="ECO:0000313" key="3">
    <source>
        <dbReference type="Proteomes" id="UP000249633"/>
    </source>
</evidence>
<feature type="domain" description="EAL" evidence="1">
    <location>
        <begin position="158"/>
        <end position="397"/>
    </location>
</feature>
<dbReference type="Pfam" id="PF00563">
    <property type="entry name" value="EAL"/>
    <property type="match status" value="1"/>
</dbReference>
<organism evidence="2 3">
    <name type="scientific">Roseateles depolymerans</name>
    <dbReference type="NCBI Taxonomy" id="76731"/>
    <lineage>
        <taxon>Bacteria</taxon>
        <taxon>Pseudomonadati</taxon>
        <taxon>Pseudomonadota</taxon>
        <taxon>Betaproteobacteria</taxon>
        <taxon>Burkholderiales</taxon>
        <taxon>Sphaerotilaceae</taxon>
        <taxon>Roseateles</taxon>
    </lineage>
</organism>
<dbReference type="Gene3D" id="3.20.20.450">
    <property type="entry name" value="EAL domain"/>
    <property type="match status" value="1"/>
</dbReference>